<dbReference type="PANTHER" id="PTHR43378:SF2">
    <property type="entry name" value="UDP-3-O-ACYLGLUCOSAMINE N-ACYLTRANSFERASE 1, MITOCHONDRIAL-RELATED"/>
    <property type="match status" value="1"/>
</dbReference>
<dbReference type="GO" id="GO:0016020">
    <property type="term" value="C:membrane"/>
    <property type="evidence" value="ECO:0007669"/>
    <property type="project" value="GOC"/>
</dbReference>
<dbReference type="CDD" id="cd03352">
    <property type="entry name" value="LbH_LpxD"/>
    <property type="match status" value="1"/>
</dbReference>
<dbReference type="SUPFAM" id="SSF51161">
    <property type="entry name" value="Trimeric LpxA-like enzymes"/>
    <property type="match status" value="1"/>
</dbReference>
<dbReference type="PANTHER" id="PTHR43378">
    <property type="entry name" value="UDP-3-O-ACYLGLUCOSAMINE N-ACYLTRANSFERASE"/>
    <property type="match status" value="1"/>
</dbReference>
<evidence type="ECO:0000256" key="4">
    <source>
        <dbReference type="ARBA" id="ARBA00023098"/>
    </source>
</evidence>
<sequence length="234" mass="24359">MSGVFSFLHRIYRIVQSRPVGKGTVIEAGAHIGDGVEIGRDCRIRSGAVLCHCTVGDRTVIGSNTVIGQDGFGWIPPSQAGTSLPLKKPQTLRVVIGSDVDIGALCTIARGSWRDTHVHDGVKMDDQVHLGHNVHIGENTIIAAQSGVAGSTHIGKNCLIGGQVGVAQHLHIGDGVVVAARSAVTRSLPAGGMYGGSPATDIANWRREVATVRRLARQGRGEANTSSTLPSSAA</sequence>
<evidence type="ECO:0008006" key="8">
    <source>
        <dbReference type="Google" id="ProtNLM"/>
    </source>
</evidence>
<reference evidence="6" key="1">
    <citation type="submission" date="2021-01" db="EMBL/GenBank/DDBJ databases">
        <authorList>
            <person name="Corre E."/>
            <person name="Pelletier E."/>
            <person name="Niang G."/>
            <person name="Scheremetjew M."/>
            <person name="Finn R."/>
            <person name="Kale V."/>
            <person name="Holt S."/>
            <person name="Cochrane G."/>
            <person name="Meng A."/>
            <person name="Brown T."/>
            <person name="Cohen L."/>
        </authorList>
    </citation>
    <scope>NUCLEOTIDE SEQUENCE</scope>
    <source>
        <strain evidence="6">NIES-2562</strain>
    </source>
</reference>
<protein>
    <recommendedName>
        <fullName evidence="8">UDP-3-O-[3-hydroxymyristoyl] glucosamine N-acyltransferase</fullName>
    </recommendedName>
</protein>
<keyword evidence="1" id="KW-0444">Lipid biosynthesis</keyword>
<dbReference type="InterPro" id="IPR007691">
    <property type="entry name" value="LpxD"/>
</dbReference>
<gene>
    <name evidence="6" type="ORF">PBIL07802_LOCUS390</name>
    <name evidence="7" type="ORF">PBIL07802_LOCUS392</name>
</gene>
<evidence type="ECO:0000256" key="2">
    <source>
        <dbReference type="ARBA" id="ARBA00022556"/>
    </source>
</evidence>
<evidence type="ECO:0000313" key="7">
    <source>
        <dbReference type="EMBL" id="CAE0238251.1"/>
    </source>
</evidence>
<evidence type="ECO:0000313" key="6">
    <source>
        <dbReference type="EMBL" id="CAE0238249.1"/>
    </source>
</evidence>
<dbReference type="PROSITE" id="PS00101">
    <property type="entry name" value="HEXAPEP_TRANSFERASES"/>
    <property type="match status" value="1"/>
</dbReference>
<name>A0A7S3CV89_9EUKA</name>
<keyword evidence="5" id="KW-0012">Acyltransferase</keyword>
<evidence type="ECO:0000256" key="3">
    <source>
        <dbReference type="ARBA" id="ARBA00022679"/>
    </source>
</evidence>
<dbReference type="GO" id="GO:0009245">
    <property type="term" value="P:lipid A biosynthetic process"/>
    <property type="evidence" value="ECO:0007669"/>
    <property type="project" value="UniProtKB-KW"/>
</dbReference>
<dbReference type="Pfam" id="PF00132">
    <property type="entry name" value="Hexapep"/>
    <property type="match status" value="3"/>
</dbReference>
<keyword evidence="3" id="KW-0808">Transferase</keyword>
<dbReference type="InterPro" id="IPR001451">
    <property type="entry name" value="Hexapep"/>
</dbReference>
<evidence type="ECO:0000256" key="5">
    <source>
        <dbReference type="ARBA" id="ARBA00023315"/>
    </source>
</evidence>
<dbReference type="InterPro" id="IPR018357">
    <property type="entry name" value="Hexapep_transf_CS"/>
</dbReference>
<proteinExistence type="predicted"/>
<dbReference type="NCBIfam" id="NF002060">
    <property type="entry name" value="PRK00892.1"/>
    <property type="match status" value="1"/>
</dbReference>
<dbReference type="InterPro" id="IPR011004">
    <property type="entry name" value="Trimer_LpxA-like_sf"/>
</dbReference>
<dbReference type="Gene3D" id="2.160.10.10">
    <property type="entry name" value="Hexapeptide repeat proteins"/>
    <property type="match status" value="1"/>
</dbReference>
<dbReference type="EMBL" id="HBIB01000590">
    <property type="protein sequence ID" value="CAE0238249.1"/>
    <property type="molecule type" value="Transcribed_RNA"/>
</dbReference>
<dbReference type="AlphaFoldDB" id="A0A7S3CV89"/>
<dbReference type="GO" id="GO:0016410">
    <property type="term" value="F:N-acyltransferase activity"/>
    <property type="evidence" value="ECO:0007669"/>
    <property type="project" value="InterPro"/>
</dbReference>
<organism evidence="6">
    <name type="scientific">Palpitomonas bilix</name>
    <dbReference type="NCBI Taxonomy" id="652834"/>
    <lineage>
        <taxon>Eukaryota</taxon>
        <taxon>Eukaryota incertae sedis</taxon>
    </lineage>
</organism>
<accession>A0A7S3CV89</accession>
<keyword evidence="4" id="KW-0443">Lipid metabolism</keyword>
<dbReference type="EMBL" id="HBIB01000592">
    <property type="protein sequence ID" value="CAE0238251.1"/>
    <property type="molecule type" value="Transcribed_RNA"/>
</dbReference>
<evidence type="ECO:0000256" key="1">
    <source>
        <dbReference type="ARBA" id="ARBA00022516"/>
    </source>
</evidence>
<keyword evidence="2" id="KW-0441">Lipid A biosynthesis</keyword>